<dbReference type="InterPro" id="IPR014729">
    <property type="entry name" value="Rossmann-like_a/b/a_fold"/>
</dbReference>
<dbReference type="InterPro" id="IPR013083">
    <property type="entry name" value="Znf_RING/FYVE/PHD"/>
</dbReference>
<dbReference type="CDD" id="cd01989">
    <property type="entry name" value="USP_STK_Ubox_N"/>
    <property type="match status" value="1"/>
</dbReference>
<dbReference type="AlphaFoldDB" id="B9RK56"/>
<dbReference type="SMART" id="SM00504">
    <property type="entry name" value="Ubox"/>
    <property type="match status" value="1"/>
</dbReference>
<evidence type="ECO:0000259" key="13">
    <source>
        <dbReference type="PROSITE" id="PS51698"/>
    </source>
</evidence>
<comment type="pathway">
    <text evidence="3">Protein modification; protein ubiquitination.</text>
</comment>
<dbReference type="PROSITE" id="PS51698">
    <property type="entry name" value="U_BOX"/>
    <property type="match status" value="1"/>
</dbReference>
<evidence type="ECO:0000259" key="12">
    <source>
        <dbReference type="PROSITE" id="PS50011"/>
    </source>
</evidence>
<dbReference type="Gene3D" id="3.30.40.10">
    <property type="entry name" value="Zinc/RING finger domain, C3HC4 (zinc finger)"/>
    <property type="match status" value="1"/>
</dbReference>
<dbReference type="Gene3D" id="3.30.200.20">
    <property type="entry name" value="Phosphorylase Kinase, domain 1"/>
    <property type="match status" value="1"/>
</dbReference>
<dbReference type="PANTHER" id="PTHR45647:SF65">
    <property type="entry name" value="U-BOX DOMAIN-CONTAINING PROTEIN KINASE FAMILY PROTEIN"/>
    <property type="match status" value="1"/>
</dbReference>
<evidence type="ECO:0000256" key="7">
    <source>
        <dbReference type="ARBA" id="ARBA00022741"/>
    </source>
</evidence>
<evidence type="ECO:0000256" key="8">
    <source>
        <dbReference type="ARBA" id="ARBA00022777"/>
    </source>
</evidence>
<sequence length="778" mass="87693">MTSVVVAVNGGDGVGGKGSRRAVRWAVENLLPIAHRFILVHVIPAITFIPTPSGDRIPIEELEDNVVSLYVQEVKVKLEEVFIPFKRLCKTQQMETLVLEDDNPATGILRYASQSGINCIVLGSWSPTCIIRKLKGPGIPATVLNCAPETCDVFVVSKNKIITTSTNFSSINETSSRCWMFKNRDHKKGYSNISKQVSGSELYSSAVESKVQKSFEASSLSELRFLDSQAPEHRDSSTNDSTDVDRAYQDMGDNLLTISTRRCESTASTISIQVIGETCMDFFSFLQSYVQAELERLRLELQNTVSMYKRACEELVHTQSQVELLSSECVEEARRVNAALDREETLRKIAAEDKARYLQAKMEVENAKNLLAKEAYERQMAEHRAYIESSEKQKIADALFLNDKRYKRYTRDEIEAATDFFSESNVIGEGGYGKVYKCNLDHTPVAVKVLRSDAVNKKEEFLREVEVLSQLHHPHLVLLLGACPESGCLVYEYLENGSLDDCIFHRNEKPSLPWFIRFRIVFEVACALAFLHNSKPDPIVHRDLKPGNILLDRNYVSKIGDVGLAKLMTDIVPDNITEYKDSIIAGTLFYMDPEYQRTGTIRPKSDLYAFGVIILQLLTARRANGLVLAAENAIANGCLVDILDTSIMDWPLAEAEQLAQIALKCSNLKCRDRPDLDTEVLPVLRRLVEVGPASIKVERSNTYAPSYYFCPILQEIMDDPYIAADGFTYEHRAIKAWLGRHNVSPVTKLRLQHSMLTPNHTLRSAIQEWRSRVHFQVP</sequence>
<feature type="domain" description="Protein kinase" evidence="12">
    <location>
        <begin position="421"/>
        <end position="684"/>
    </location>
</feature>
<proteinExistence type="predicted"/>
<keyword evidence="10 11" id="KW-0067">ATP-binding</keyword>
<dbReference type="SUPFAM" id="SSF57850">
    <property type="entry name" value="RING/U-box"/>
    <property type="match status" value="1"/>
</dbReference>
<dbReference type="GO" id="GO:0061630">
    <property type="term" value="F:ubiquitin protein ligase activity"/>
    <property type="evidence" value="ECO:0007669"/>
    <property type="project" value="UniProtKB-EC"/>
</dbReference>
<dbReference type="Pfam" id="PF04564">
    <property type="entry name" value="U-box"/>
    <property type="match status" value="1"/>
</dbReference>
<dbReference type="Gene3D" id="3.40.50.620">
    <property type="entry name" value="HUPs"/>
    <property type="match status" value="1"/>
</dbReference>
<dbReference type="InterPro" id="IPR051348">
    <property type="entry name" value="U-box_ubiquitin_ligases"/>
</dbReference>
<dbReference type="GO" id="GO:0005524">
    <property type="term" value="F:ATP binding"/>
    <property type="evidence" value="ECO:0007669"/>
    <property type="project" value="UniProtKB-UniRule"/>
</dbReference>
<dbReference type="GO" id="GO:0004674">
    <property type="term" value="F:protein serine/threonine kinase activity"/>
    <property type="evidence" value="ECO:0007669"/>
    <property type="project" value="UniProtKB-KW"/>
</dbReference>
<dbReference type="EMBL" id="EQ973784">
    <property type="protein sequence ID" value="EEF48054.1"/>
    <property type="molecule type" value="Genomic_DNA"/>
</dbReference>
<keyword evidence="6" id="KW-0808">Transferase</keyword>
<comment type="function">
    <text evidence="2">Functions as an E3 ubiquitin ligase.</text>
</comment>
<evidence type="ECO:0000256" key="9">
    <source>
        <dbReference type="ARBA" id="ARBA00022786"/>
    </source>
</evidence>
<comment type="catalytic activity">
    <reaction evidence="1">
        <text>S-ubiquitinyl-[E2 ubiquitin-conjugating enzyme]-L-cysteine + [acceptor protein]-L-lysine = [E2 ubiquitin-conjugating enzyme]-L-cysteine + N(6)-ubiquitinyl-[acceptor protein]-L-lysine.</text>
        <dbReference type="EC" id="2.3.2.27"/>
    </reaction>
</comment>
<keyword evidence="5" id="KW-0723">Serine/threonine-protein kinase</keyword>
<feature type="domain" description="U-box" evidence="13">
    <location>
        <begin position="703"/>
        <end position="776"/>
    </location>
</feature>
<dbReference type="InterPro" id="IPR001245">
    <property type="entry name" value="Ser-Thr/Tyr_kinase_cat_dom"/>
</dbReference>
<dbReference type="Proteomes" id="UP000008311">
    <property type="component" value="Unassembled WGS sequence"/>
</dbReference>
<dbReference type="InterPro" id="IPR008271">
    <property type="entry name" value="Ser/Thr_kinase_AS"/>
</dbReference>
<dbReference type="PROSITE" id="PS00108">
    <property type="entry name" value="PROTEIN_KINASE_ST"/>
    <property type="match status" value="1"/>
</dbReference>
<keyword evidence="15" id="KW-1185">Reference proteome</keyword>
<gene>
    <name evidence="14" type="ORF">RCOM_1046610</name>
</gene>
<evidence type="ECO:0000256" key="1">
    <source>
        <dbReference type="ARBA" id="ARBA00000900"/>
    </source>
</evidence>
<dbReference type="EC" id="2.3.2.27" evidence="4"/>
<evidence type="ECO:0000256" key="11">
    <source>
        <dbReference type="PROSITE-ProRule" id="PRU10141"/>
    </source>
</evidence>
<dbReference type="GO" id="GO:0016567">
    <property type="term" value="P:protein ubiquitination"/>
    <property type="evidence" value="ECO:0007669"/>
    <property type="project" value="UniProtKB-UniPathway"/>
</dbReference>
<evidence type="ECO:0000256" key="5">
    <source>
        <dbReference type="ARBA" id="ARBA00022527"/>
    </source>
</evidence>
<dbReference type="Gene3D" id="1.10.510.10">
    <property type="entry name" value="Transferase(Phosphotransferase) domain 1"/>
    <property type="match status" value="1"/>
</dbReference>
<evidence type="ECO:0000313" key="14">
    <source>
        <dbReference type="EMBL" id="EEF48054.1"/>
    </source>
</evidence>
<evidence type="ECO:0000256" key="4">
    <source>
        <dbReference type="ARBA" id="ARBA00012483"/>
    </source>
</evidence>
<dbReference type="SUPFAM" id="SSF52402">
    <property type="entry name" value="Adenine nucleotide alpha hydrolases-like"/>
    <property type="match status" value="1"/>
</dbReference>
<name>B9RK56_RICCO</name>
<dbReference type="eggNOG" id="ENOG502QQ92">
    <property type="taxonomic scope" value="Eukaryota"/>
</dbReference>
<evidence type="ECO:0000256" key="10">
    <source>
        <dbReference type="ARBA" id="ARBA00022840"/>
    </source>
</evidence>
<dbReference type="PANTHER" id="PTHR45647">
    <property type="entry name" value="OS02G0152300 PROTEIN"/>
    <property type="match status" value="1"/>
</dbReference>
<dbReference type="SUPFAM" id="SSF56112">
    <property type="entry name" value="Protein kinase-like (PK-like)"/>
    <property type="match status" value="1"/>
</dbReference>
<accession>B9RK56</accession>
<keyword evidence="8" id="KW-0418">Kinase</keyword>
<feature type="binding site" evidence="11">
    <location>
        <position position="448"/>
    </location>
    <ligand>
        <name>ATP</name>
        <dbReference type="ChEBI" id="CHEBI:30616"/>
    </ligand>
</feature>
<dbReference type="PROSITE" id="PS00107">
    <property type="entry name" value="PROTEIN_KINASE_ATP"/>
    <property type="match status" value="1"/>
</dbReference>
<evidence type="ECO:0000256" key="2">
    <source>
        <dbReference type="ARBA" id="ARBA00003861"/>
    </source>
</evidence>
<dbReference type="SMART" id="SM00220">
    <property type="entry name" value="S_TKc"/>
    <property type="match status" value="1"/>
</dbReference>
<keyword evidence="9" id="KW-0833">Ubl conjugation pathway</keyword>
<dbReference type="PROSITE" id="PS50011">
    <property type="entry name" value="PROTEIN_KINASE_DOM"/>
    <property type="match status" value="1"/>
</dbReference>
<dbReference type="FunCoup" id="B9RK56">
    <property type="interactions" value="479"/>
</dbReference>
<dbReference type="InterPro" id="IPR003613">
    <property type="entry name" value="Ubox_domain"/>
</dbReference>
<dbReference type="UniPathway" id="UPA00143"/>
<evidence type="ECO:0000313" key="15">
    <source>
        <dbReference type="Proteomes" id="UP000008311"/>
    </source>
</evidence>
<protein>
    <recommendedName>
        <fullName evidence="4">RING-type E3 ubiquitin transferase</fullName>
        <ecNumber evidence="4">2.3.2.27</ecNumber>
    </recommendedName>
</protein>
<evidence type="ECO:0000256" key="3">
    <source>
        <dbReference type="ARBA" id="ARBA00004906"/>
    </source>
</evidence>
<dbReference type="InterPro" id="IPR000719">
    <property type="entry name" value="Prot_kinase_dom"/>
</dbReference>
<evidence type="ECO:0000256" key="6">
    <source>
        <dbReference type="ARBA" id="ARBA00022679"/>
    </source>
</evidence>
<dbReference type="InterPro" id="IPR017441">
    <property type="entry name" value="Protein_kinase_ATP_BS"/>
</dbReference>
<keyword evidence="7 11" id="KW-0547">Nucleotide-binding</keyword>
<reference evidence="15" key="1">
    <citation type="journal article" date="2010" name="Nat. Biotechnol.">
        <title>Draft genome sequence of the oilseed species Ricinus communis.</title>
        <authorList>
            <person name="Chan A.P."/>
            <person name="Crabtree J."/>
            <person name="Zhao Q."/>
            <person name="Lorenzi H."/>
            <person name="Orvis J."/>
            <person name="Puiu D."/>
            <person name="Melake-Berhan A."/>
            <person name="Jones K.M."/>
            <person name="Redman J."/>
            <person name="Chen G."/>
            <person name="Cahoon E.B."/>
            <person name="Gedil M."/>
            <person name="Stanke M."/>
            <person name="Haas B.J."/>
            <person name="Wortman J.R."/>
            <person name="Fraser-Liggett C.M."/>
            <person name="Ravel J."/>
            <person name="Rabinowicz P.D."/>
        </authorList>
    </citation>
    <scope>NUCLEOTIDE SEQUENCE [LARGE SCALE GENOMIC DNA]</scope>
    <source>
        <strain evidence="15">cv. Hale</strain>
    </source>
</reference>
<dbReference type="InterPro" id="IPR011009">
    <property type="entry name" value="Kinase-like_dom_sf"/>
</dbReference>
<dbReference type="Pfam" id="PF07714">
    <property type="entry name" value="PK_Tyr_Ser-Thr"/>
    <property type="match status" value="1"/>
</dbReference>
<dbReference type="InParanoid" id="B9RK56"/>
<dbReference type="FunFam" id="3.30.200.20:FF:000162">
    <property type="entry name" value="Adenine nucleotide alpha hydrolase-like domain kinase"/>
    <property type="match status" value="1"/>
</dbReference>
<organism evidence="14 15">
    <name type="scientific">Ricinus communis</name>
    <name type="common">Castor bean</name>
    <dbReference type="NCBI Taxonomy" id="3988"/>
    <lineage>
        <taxon>Eukaryota</taxon>
        <taxon>Viridiplantae</taxon>
        <taxon>Streptophyta</taxon>
        <taxon>Embryophyta</taxon>
        <taxon>Tracheophyta</taxon>
        <taxon>Spermatophyta</taxon>
        <taxon>Magnoliopsida</taxon>
        <taxon>eudicotyledons</taxon>
        <taxon>Gunneridae</taxon>
        <taxon>Pentapetalae</taxon>
        <taxon>rosids</taxon>
        <taxon>fabids</taxon>
        <taxon>Malpighiales</taxon>
        <taxon>Euphorbiaceae</taxon>
        <taxon>Acalyphoideae</taxon>
        <taxon>Acalypheae</taxon>
        <taxon>Ricinus</taxon>
    </lineage>
</organism>
<dbReference type="CDD" id="cd16655">
    <property type="entry name" value="RING-Ubox_WDSUB1-like"/>
    <property type="match status" value="1"/>
</dbReference>